<feature type="domain" description="Lysidine-tRNA(Ile) synthetase C-terminal" evidence="9">
    <location>
        <begin position="365"/>
        <end position="437"/>
    </location>
</feature>
<evidence type="ECO:0000256" key="6">
    <source>
        <dbReference type="ARBA" id="ARBA00022840"/>
    </source>
</evidence>
<protein>
    <recommendedName>
        <fullName evidence="8">tRNA(Ile)-lysidine synthase</fullName>
        <ecNumber evidence="8">6.3.4.19</ecNumber>
    </recommendedName>
    <alternativeName>
        <fullName evidence="8">tRNA(Ile)-2-lysyl-cytidine synthase</fullName>
    </alternativeName>
    <alternativeName>
        <fullName evidence="8">tRNA(Ile)-lysidine synthetase</fullName>
    </alternativeName>
</protein>
<dbReference type="GO" id="GO:0032267">
    <property type="term" value="F:tRNA(Ile)-lysidine synthase activity"/>
    <property type="evidence" value="ECO:0007669"/>
    <property type="project" value="UniProtKB-EC"/>
</dbReference>
<dbReference type="AlphaFoldDB" id="A0A939DN76"/>
<dbReference type="Gene3D" id="1.20.59.20">
    <property type="match status" value="1"/>
</dbReference>
<dbReference type="HAMAP" id="MF_01161">
    <property type="entry name" value="tRNA_Ile_lys_synt"/>
    <property type="match status" value="1"/>
</dbReference>
<proteinExistence type="inferred from homology"/>
<keyword evidence="6 8" id="KW-0067">ATP-binding</keyword>
<evidence type="ECO:0000256" key="3">
    <source>
        <dbReference type="ARBA" id="ARBA00022598"/>
    </source>
</evidence>
<evidence type="ECO:0000256" key="4">
    <source>
        <dbReference type="ARBA" id="ARBA00022694"/>
    </source>
</evidence>
<dbReference type="PANTHER" id="PTHR43033:SF1">
    <property type="entry name" value="TRNA(ILE)-LYSIDINE SYNTHASE-RELATED"/>
    <property type="match status" value="1"/>
</dbReference>
<dbReference type="EMBL" id="JAFKCV010000003">
    <property type="protein sequence ID" value="MBN7824861.1"/>
    <property type="molecule type" value="Genomic_DNA"/>
</dbReference>
<dbReference type="GO" id="GO:0006400">
    <property type="term" value="P:tRNA modification"/>
    <property type="evidence" value="ECO:0007669"/>
    <property type="project" value="UniProtKB-UniRule"/>
</dbReference>
<dbReference type="InterPro" id="IPR015262">
    <property type="entry name" value="tRNA_Ile_lys_synt_subst-bd"/>
</dbReference>
<evidence type="ECO:0000259" key="9">
    <source>
        <dbReference type="SMART" id="SM00977"/>
    </source>
</evidence>
<dbReference type="InterPro" id="IPR012795">
    <property type="entry name" value="tRNA_Ile_lys_synt_N"/>
</dbReference>
<evidence type="ECO:0000256" key="5">
    <source>
        <dbReference type="ARBA" id="ARBA00022741"/>
    </source>
</evidence>
<dbReference type="NCBIfam" id="TIGR02433">
    <property type="entry name" value="lysidine_TilS_C"/>
    <property type="match status" value="1"/>
</dbReference>
<name>A0A939DN76_9ALTE</name>
<dbReference type="SMART" id="SM00977">
    <property type="entry name" value="TilS_C"/>
    <property type="match status" value="1"/>
</dbReference>
<comment type="domain">
    <text evidence="8">The N-terminal region contains the highly conserved SGGXDS motif, predicted to be a P-loop motif involved in ATP binding.</text>
</comment>
<evidence type="ECO:0000256" key="7">
    <source>
        <dbReference type="ARBA" id="ARBA00048539"/>
    </source>
</evidence>
<gene>
    <name evidence="8 10" type="primary">tilS</name>
    <name evidence="10" type="ORF">J0A66_06430</name>
</gene>
<comment type="subcellular location">
    <subcellularLocation>
        <location evidence="1 8">Cytoplasm</location>
    </subcellularLocation>
</comment>
<comment type="similarity">
    <text evidence="8">Belongs to the tRNA(Ile)-lysidine synthase family.</text>
</comment>
<evidence type="ECO:0000313" key="10">
    <source>
        <dbReference type="EMBL" id="MBN7824861.1"/>
    </source>
</evidence>
<reference evidence="10" key="1">
    <citation type="submission" date="2021-03" db="EMBL/GenBank/DDBJ databases">
        <title>novel species isolated from a fishpond in China.</title>
        <authorList>
            <person name="Lu H."/>
            <person name="Cai Z."/>
        </authorList>
    </citation>
    <scope>NUCLEOTIDE SEQUENCE</scope>
    <source>
        <strain evidence="10">JCM 30855</strain>
    </source>
</reference>
<dbReference type="EC" id="6.3.4.19" evidence="8"/>
<dbReference type="Pfam" id="PF01171">
    <property type="entry name" value="ATP_bind_3"/>
    <property type="match status" value="1"/>
</dbReference>
<dbReference type="Pfam" id="PF11734">
    <property type="entry name" value="TilS_C"/>
    <property type="match status" value="1"/>
</dbReference>
<accession>A0A939DN76</accession>
<evidence type="ECO:0000256" key="8">
    <source>
        <dbReference type="HAMAP-Rule" id="MF_01161"/>
    </source>
</evidence>
<dbReference type="Pfam" id="PF09179">
    <property type="entry name" value="TilS"/>
    <property type="match status" value="1"/>
</dbReference>
<evidence type="ECO:0000256" key="2">
    <source>
        <dbReference type="ARBA" id="ARBA00022490"/>
    </source>
</evidence>
<dbReference type="RefSeq" id="WP_206572977.1">
    <property type="nucleotide sequence ID" value="NZ_JAFKCV010000003.1"/>
</dbReference>
<dbReference type="InterPro" id="IPR014729">
    <property type="entry name" value="Rossmann-like_a/b/a_fold"/>
</dbReference>
<organism evidence="10 11">
    <name type="scientific">Bowmanella dokdonensis</name>
    <dbReference type="NCBI Taxonomy" id="751969"/>
    <lineage>
        <taxon>Bacteria</taxon>
        <taxon>Pseudomonadati</taxon>
        <taxon>Pseudomonadota</taxon>
        <taxon>Gammaproteobacteria</taxon>
        <taxon>Alteromonadales</taxon>
        <taxon>Alteromonadaceae</taxon>
        <taxon>Bowmanella</taxon>
    </lineage>
</organism>
<dbReference type="Proteomes" id="UP000664654">
    <property type="component" value="Unassembled WGS sequence"/>
</dbReference>
<dbReference type="NCBIfam" id="TIGR02432">
    <property type="entry name" value="lysidine_TilS_N"/>
    <property type="match status" value="1"/>
</dbReference>
<comment type="caution">
    <text evidence="10">The sequence shown here is derived from an EMBL/GenBank/DDBJ whole genome shotgun (WGS) entry which is preliminary data.</text>
</comment>
<dbReference type="CDD" id="cd01992">
    <property type="entry name" value="TilS_N"/>
    <property type="match status" value="1"/>
</dbReference>
<dbReference type="InterPro" id="IPR012796">
    <property type="entry name" value="Lysidine-tRNA-synth_C"/>
</dbReference>
<dbReference type="SUPFAM" id="SSF82829">
    <property type="entry name" value="MesJ substrate recognition domain-like"/>
    <property type="match status" value="1"/>
</dbReference>
<sequence length="448" mass="50897">MLFNDFRAFMAPYIHQPLSVAYSGGMDSHVLLHLLWRLREQHPFMQIGAVHVHHGLSPNADQWQSHCERVCQALGIALTSRRVKVLMKGRQSLEAQAREARYQAIDEAVGTDTAVLLGQHQRDQLESFLLQLKRGAGPRGLSAMADSQRSGDRLYLRPLLQQPPSSLRQYAQEFALQWVEDESNLHTGFERNFLRHEIVPLLEARWPHIGSTVARSARLCAEQQTLLDECTSGHLARLRQKDGSLCLKGLVGFSLSWQRQIVRLWLLDAGLPVPTEKQLEQIIRQAMQAREDAAPSVKVANWQVRRFQQRLYLTGSIVNTMPEELIWRGEKVFVLPDGRRLEFTPGYKGGESNEILLNIAQEDSVAVCFARLNDRFTPAGSRHSKPLKQWLKLWRVPPWQRSQLPLIYLNHRLVAVLGLEGPELADTEGNKPGWLRIRLAGSGKTLPS</sequence>
<dbReference type="SUPFAM" id="SSF52402">
    <property type="entry name" value="Adenine nucleotide alpha hydrolases-like"/>
    <property type="match status" value="1"/>
</dbReference>
<dbReference type="SUPFAM" id="SSF56037">
    <property type="entry name" value="PheT/TilS domain"/>
    <property type="match status" value="1"/>
</dbReference>
<comment type="function">
    <text evidence="8">Ligates lysine onto the cytidine present at position 34 of the AUA codon-specific tRNA(Ile) that contains the anticodon CAU, in an ATP-dependent manner. Cytidine is converted to lysidine, thus changing the amino acid specificity of the tRNA from methionine to isoleucine.</text>
</comment>
<dbReference type="PANTHER" id="PTHR43033">
    <property type="entry name" value="TRNA(ILE)-LYSIDINE SYNTHASE-RELATED"/>
    <property type="match status" value="1"/>
</dbReference>
<keyword evidence="3 8" id="KW-0436">Ligase</keyword>
<evidence type="ECO:0000313" key="11">
    <source>
        <dbReference type="Proteomes" id="UP000664654"/>
    </source>
</evidence>
<dbReference type="GO" id="GO:0005737">
    <property type="term" value="C:cytoplasm"/>
    <property type="evidence" value="ECO:0007669"/>
    <property type="project" value="UniProtKB-SubCell"/>
</dbReference>
<feature type="binding site" evidence="8">
    <location>
        <begin position="23"/>
        <end position="28"/>
    </location>
    <ligand>
        <name>ATP</name>
        <dbReference type="ChEBI" id="CHEBI:30616"/>
    </ligand>
</feature>
<keyword evidence="11" id="KW-1185">Reference proteome</keyword>
<comment type="catalytic activity">
    <reaction evidence="7 8">
        <text>cytidine(34) in tRNA(Ile2) + L-lysine + ATP = lysidine(34) in tRNA(Ile2) + AMP + diphosphate + H(+)</text>
        <dbReference type="Rhea" id="RHEA:43744"/>
        <dbReference type="Rhea" id="RHEA-COMP:10625"/>
        <dbReference type="Rhea" id="RHEA-COMP:10670"/>
        <dbReference type="ChEBI" id="CHEBI:15378"/>
        <dbReference type="ChEBI" id="CHEBI:30616"/>
        <dbReference type="ChEBI" id="CHEBI:32551"/>
        <dbReference type="ChEBI" id="CHEBI:33019"/>
        <dbReference type="ChEBI" id="CHEBI:82748"/>
        <dbReference type="ChEBI" id="CHEBI:83665"/>
        <dbReference type="ChEBI" id="CHEBI:456215"/>
        <dbReference type="EC" id="6.3.4.19"/>
    </reaction>
</comment>
<keyword evidence="4 8" id="KW-0819">tRNA processing</keyword>
<keyword evidence="2 8" id="KW-0963">Cytoplasm</keyword>
<keyword evidence="5 8" id="KW-0547">Nucleotide-binding</keyword>
<dbReference type="Gene3D" id="3.40.50.620">
    <property type="entry name" value="HUPs"/>
    <property type="match status" value="1"/>
</dbReference>
<dbReference type="InterPro" id="IPR012094">
    <property type="entry name" value="tRNA_Ile_lys_synt"/>
</dbReference>
<dbReference type="GO" id="GO:0005524">
    <property type="term" value="F:ATP binding"/>
    <property type="evidence" value="ECO:0007669"/>
    <property type="project" value="UniProtKB-UniRule"/>
</dbReference>
<dbReference type="InterPro" id="IPR011063">
    <property type="entry name" value="TilS/TtcA_N"/>
</dbReference>
<evidence type="ECO:0000256" key="1">
    <source>
        <dbReference type="ARBA" id="ARBA00004496"/>
    </source>
</evidence>